<dbReference type="InterPro" id="IPR006170">
    <property type="entry name" value="PBP/GOBP"/>
</dbReference>
<dbReference type="GO" id="GO:0005549">
    <property type="term" value="F:odorant binding"/>
    <property type="evidence" value="ECO:0007669"/>
    <property type="project" value="InterPro"/>
</dbReference>
<feature type="compositionally biased region" description="Pro residues" evidence="4">
    <location>
        <begin position="16"/>
        <end position="35"/>
    </location>
</feature>
<evidence type="ECO:0000256" key="3">
    <source>
        <dbReference type="ARBA" id="ARBA00022525"/>
    </source>
</evidence>
<dbReference type="PANTHER" id="PTHR21066">
    <property type="entry name" value="ODORANT-BINDING PROTEIN 59A-RELATED"/>
    <property type="match status" value="1"/>
</dbReference>
<dbReference type="SUPFAM" id="SSF47565">
    <property type="entry name" value="Insect pheromone/odorant-binding proteins"/>
    <property type="match status" value="1"/>
</dbReference>
<proteinExistence type="inferred from homology"/>
<protein>
    <submittedName>
        <fullName evidence="5">Uncharacterized protein</fullName>
    </submittedName>
</protein>
<accession>A0A1B6K3K6</accession>
<dbReference type="GO" id="GO:0005576">
    <property type="term" value="C:extracellular region"/>
    <property type="evidence" value="ECO:0007669"/>
    <property type="project" value="UniProtKB-SubCell"/>
</dbReference>
<sequence>EVVKNSFRKCIDKLPRPPQPPGPPPDGSSPPPPPDPEMRKAFSCMIECVFSESNLLTGDKKLDKDAVKKAFTPDNKDLASVVAAGVDKCFDSRQEDQTGQCQSGAEDFVKCLSREVFVNCPSAEWSSSAECNNLKTKVTNCPSIPIMLGARGHPPPH</sequence>
<dbReference type="PANTHER" id="PTHR21066:SF9">
    <property type="entry name" value="ODORANT-BINDING PROTEIN 59A"/>
    <property type="match status" value="1"/>
</dbReference>
<evidence type="ECO:0000313" key="5">
    <source>
        <dbReference type="EMBL" id="JAT06031.1"/>
    </source>
</evidence>
<dbReference type="InterPro" id="IPR052295">
    <property type="entry name" value="Odorant-binding_protein"/>
</dbReference>
<organism evidence="5">
    <name type="scientific">Homalodisca liturata</name>
    <dbReference type="NCBI Taxonomy" id="320908"/>
    <lineage>
        <taxon>Eukaryota</taxon>
        <taxon>Metazoa</taxon>
        <taxon>Ecdysozoa</taxon>
        <taxon>Arthropoda</taxon>
        <taxon>Hexapoda</taxon>
        <taxon>Insecta</taxon>
        <taxon>Pterygota</taxon>
        <taxon>Neoptera</taxon>
        <taxon>Paraneoptera</taxon>
        <taxon>Hemiptera</taxon>
        <taxon>Auchenorrhyncha</taxon>
        <taxon>Membracoidea</taxon>
        <taxon>Cicadellidae</taxon>
        <taxon>Cicadellinae</taxon>
        <taxon>Proconiini</taxon>
        <taxon>Homalodisca</taxon>
    </lineage>
</organism>
<comment type="similarity">
    <text evidence="2">Belongs to the PBP/GOBP family.</text>
</comment>
<dbReference type="EMBL" id="GECU01001676">
    <property type="protein sequence ID" value="JAT06031.1"/>
    <property type="molecule type" value="Transcribed_RNA"/>
</dbReference>
<dbReference type="Gene3D" id="1.10.238.270">
    <property type="match status" value="1"/>
</dbReference>
<feature type="compositionally biased region" description="Basic and acidic residues" evidence="4">
    <location>
        <begin position="1"/>
        <end position="15"/>
    </location>
</feature>
<evidence type="ECO:0000256" key="1">
    <source>
        <dbReference type="ARBA" id="ARBA00004613"/>
    </source>
</evidence>
<name>A0A1B6K3K6_9HEMI</name>
<dbReference type="AlphaFoldDB" id="A0A1B6K3K6"/>
<dbReference type="Pfam" id="PF01395">
    <property type="entry name" value="PBP_GOBP"/>
    <property type="match status" value="1"/>
</dbReference>
<keyword evidence="3" id="KW-0964">Secreted</keyword>
<evidence type="ECO:0000256" key="4">
    <source>
        <dbReference type="SAM" id="MobiDB-lite"/>
    </source>
</evidence>
<evidence type="ECO:0000256" key="2">
    <source>
        <dbReference type="ARBA" id="ARBA00008098"/>
    </source>
</evidence>
<feature type="region of interest" description="Disordered" evidence="4">
    <location>
        <begin position="1"/>
        <end position="38"/>
    </location>
</feature>
<gene>
    <name evidence="5" type="ORF">g.1299</name>
</gene>
<feature type="non-terminal residue" evidence="5">
    <location>
        <position position="1"/>
    </location>
</feature>
<comment type="subcellular location">
    <subcellularLocation>
        <location evidence="1">Secreted</location>
    </subcellularLocation>
</comment>
<reference evidence="5" key="1">
    <citation type="submission" date="2015-11" db="EMBL/GenBank/DDBJ databases">
        <title>De novo transcriptome assembly of four potential Pierce s Disease insect vectors from Arizona vineyards.</title>
        <authorList>
            <person name="Tassone E.E."/>
        </authorList>
    </citation>
    <scope>NUCLEOTIDE SEQUENCE</scope>
</reference>
<dbReference type="InterPro" id="IPR036728">
    <property type="entry name" value="PBP_GOBP_sf"/>
</dbReference>